<dbReference type="CDD" id="cd00159">
    <property type="entry name" value="RhoGAP"/>
    <property type="match status" value="1"/>
</dbReference>
<evidence type="ECO:0000259" key="1">
    <source>
        <dbReference type="PROSITE" id="PS50238"/>
    </source>
</evidence>
<dbReference type="Pfam" id="PF00620">
    <property type="entry name" value="RhoGAP"/>
    <property type="match status" value="1"/>
</dbReference>
<dbReference type="GeneID" id="100370931"/>
<dbReference type="SUPFAM" id="SSF48350">
    <property type="entry name" value="GTPase activation domain, GAP"/>
    <property type="match status" value="1"/>
</dbReference>
<dbReference type="PANTHER" id="PTHR15904">
    <property type="entry name" value="FAM13"/>
    <property type="match status" value="1"/>
</dbReference>
<dbReference type="Proteomes" id="UP000694865">
    <property type="component" value="Unplaced"/>
</dbReference>
<protein>
    <submittedName>
        <fullName evidence="3">Protein FAM13A-like</fullName>
    </submittedName>
</protein>
<dbReference type="PROSITE" id="PS50238">
    <property type="entry name" value="RHOGAP"/>
    <property type="match status" value="1"/>
</dbReference>
<dbReference type="Gene3D" id="1.10.555.10">
    <property type="entry name" value="Rho GTPase activation protein"/>
    <property type="match status" value="1"/>
</dbReference>
<evidence type="ECO:0000313" key="2">
    <source>
        <dbReference type="Proteomes" id="UP000694865"/>
    </source>
</evidence>
<name>A0ABM0H169_SACKO</name>
<dbReference type="InterPro" id="IPR000198">
    <property type="entry name" value="RhoGAP_dom"/>
</dbReference>
<gene>
    <name evidence="3" type="primary">LOC100370931</name>
</gene>
<dbReference type="InterPro" id="IPR008936">
    <property type="entry name" value="Rho_GTPase_activation_prot"/>
</dbReference>
<dbReference type="SMART" id="SM00324">
    <property type="entry name" value="RhoGAP"/>
    <property type="match status" value="1"/>
</dbReference>
<keyword evidence="2" id="KW-1185">Reference proteome</keyword>
<dbReference type="PANTHER" id="PTHR15904:SF17">
    <property type="entry name" value="RHO-GAP DOMAIN-CONTAINING PROTEIN"/>
    <property type="match status" value="1"/>
</dbReference>
<sequence>MPLDHYRFKPALLCYESQSPSVQGVHISNTADRLRQLRNVNHCKSTADVTWFFCDISSFGPEVSKKEEEKMMKILSSPLNKKKVTNKTFGVPLEDVCRKVNGEVQIPHVIVKIVAFITKHGIGHEGIFRVSGNARVVERLRSSFDKTGDADLEEAGDVMAVAGLLKLYLRELPDAVCPEILHLQFVSTQEKYHSDSVECIRRMKELVGLLRDENRAVLKYIIRFLVTVSLHEGTNKMNSHSLSIVFGPNLF</sequence>
<dbReference type="RefSeq" id="XP_002741912.2">
    <property type="nucleotide sequence ID" value="XM_002741866.2"/>
</dbReference>
<feature type="domain" description="Rho-GAP" evidence="1">
    <location>
        <begin position="91"/>
        <end position="251"/>
    </location>
</feature>
<dbReference type="InterPro" id="IPR039102">
    <property type="entry name" value="FAM13"/>
</dbReference>
<feature type="non-terminal residue" evidence="3">
    <location>
        <position position="251"/>
    </location>
</feature>
<evidence type="ECO:0000313" key="3">
    <source>
        <dbReference type="RefSeq" id="XP_002741912.2"/>
    </source>
</evidence>
<reference evidence="3" key="1">
    <citation type="submission" date="2025-08" db="UniProtKB">
        <authorList>
            <consortium name="RefSeq"/>
        </authorList>
    </citation>
    <scope>IDENTIFICATION</scope>
    <source>
        <tissue evidence="3">Testes</tissue>
    </source>
</reference>
<organism evidence="2 3">
    <name type="scientific">Saccoglossus kowalevskii</name>
    <name type="common">Acorn worm</name>
    <dbReference type="NCBI Taxonomy" id="10224"/>
    <lineage>
        <taxon>Eukaryota</taxon>
        <taxon>Metazoa</taxon>
        <taxon>Hemichordata</taxon>
        <taxon>Enteropneusta</taxon>
        <taxon>Harrimaniidae</taxon>
        <taxon>Saccoglossus</taxon>
    </lineage>
</organism>
<proteinExistence type="predicted"/>
<accession>A0ABM0H169</accession>